<dbReference type="OrthoDB" id="6903998at2"/>
<dbReference type="PATRIC" id="fig|1301098.3.peg.1118"/>
<protein>
    <submittedName>
        <fullName evidence="1">Uncharacterized protein</fullName>
    </submittedName>
</protein>
<proteinExistence type="predicted"/>
<sequence>MDARTPPSAMPESEIALLANILALATRNMSAISTLLGQLSLELGRSTDPHLQQVGQRAVNDIGHLAADLDTQWQLIGSLARFCPLLKRTGVKPQPVLTEIHITELPSHD</sequence>
<accession>A0A024HBN6</accession>
<dbReference type="HOGENOM" id="CLU_2168828_0_0_6"/>
<keyword evidence="2" id="KW-1185">Reference proteome</keyword>
<name>A0A024HBN6_PSEKB</name>
<reference evidence="1 2" key="1">
    <citation type="submission" date="2013-03" db="EMBL/GenBank/DDBJ databases">
        <authorList>
            <person name="Linke B."/>
        </authorList>
    </citation>
    <scope>NUCLEOTIDE SEQUENCE [LARGE SCALE GENOMIC DNA]</scope>
    <source>
        <strain evidence="1 2">B13</strain>
    </source>
</reference>
<evidence type="ECO:0000313" key="2">
    <source>
        <dbReference type="Proteomes" id="UP000025241"/>
    </source>
</evidence>
<gene>
    <name evidence="1" type="ORF">PKB_1105</name>
</gene>
<reference evidence="1 2" key="2">
    <citation type="submission" date="2014-05" db="EMBL/GenBank/DDBJ databases">
        <title>Genome sequence of the 3-chlorobenzoate degrading bacterium Pseudomonas knackmussii B13 shows multiple evidence for horizontal gene transfer.</title>
        <authorList>
            <person name="Miyazaki R."/>
            <person name="Bertelli C."/>
            <person name="Falquet L."/>
            <person name="Robinson-Rechavi M."/>
            <person name="Gharib W."/>
            <person name="Roy S."/>
            <person name="Van der Meer J.R."/>
        </authorList>
    </citation>
    <scope>NUCLEOTIDE SEQUENCE [LARGE SCALE GENOMIC DNA]</scope>
    <source>
        <strain evidence="1 2">B13</strain>
    </source>
</reference>
<dbReference type="EMBL" id="HG322950">
    <property type="protein sequence ID" value="CDF82470.1"/>
    <property type="molecule type" value="Genomic_DNA"/>
</dbReference>
<organism evidence="1 2">
    <name type="scientific">Pseudomonas knackmussii (strain DSM 6978 / CCUG 54928 / LMG 23759 / B13)</name>
    <dbReference type="NCBI Taxonomy" id="1301098"/>
    <lineage>
        <taxon>Bacteria</taxon>
        <taxon>Pseudomonadati</taxon>
        <taxon>Pseudomonadota</taxon>
        <taxon>Gammaproteobacteria</taxon>
        <taxon>Pseudomonadales</taxon>
        <taxon>Pseudomonadaceae</taxon>
        <taxon>Pseudomonas</taxon>
    </lineage>
</organism>
<dbReference type="Proteomes" id="UP000025241">
    <property type="component" value="Chromosome I"/>
</dbReference>
<evidence type="ECO:0000313" key="1">
    <source>
        <dbReference type="EMBL" id="CDF82470.1"/>
    </source>
</evidence>
<dbReference type="KEGG" id="pkc:PKB_1105"/>
<dbReference type="AlphaFoldDB" id="A0A024HBN6"/>
<dbReference type="RefSeq" id="WP_043249704.1">
    <property type="nucleotide sequence ID" value="NZ_HG322950.1"/>
</dbReference>